<evidence type="ECO:0000256" key="1">
    <source>
        <dbReference type="SAM" id="MobiDB-lite"/>
    </source>
</evidence>
<evidence type="ECO:0000313" key="4">
    <source>
        <dbReference type="Proteomes" id="UP001174677"/>
    </source>
</evidence>
<accession>A0ABQ9KVX4</accession>
<dbReference type="PANTHER" id="PTHR33731:SF17">
    <property type="entry name" value="ORGAN-SPECIFIC PROTEIN P4-LIKE"/>
    <property type="match status" value="1"/>
</dbReference>
<dbReference type="InterPro" id="IPR024489">
    <property type="entry name" value="Organ_specific_prot"/>
</dbReference>
<keyword evidence="2" id="KW-0732">Signal</keyword>
<evidence type="ECO:0000313" key="3">
    <source>
        <dbReference type="EMBL" id="KAJ9152678.1"/>
    </source>
</evidence>
<organism evidence="3 4">
    <name type="scientific">Hevea brasiliensis</name>
    <name type="common">Para rubber tree</name>
    <name type="synonym">Siphonia brasiliensis</name>
    <dbReference type="NCBI Taxonomy" id="3981"/>
    <lineage>
        <taxon>Eukaryota</taxon>
        <taxon>Viridiplantae</taxon>
        <taxon>Streptophyta</taxon>
        <taxon>Embryophyta</taxon>
        <taxon>Tracheophyta</taxon>
        <taxon>Spermatophyta</taxon>
        <taxon>Magnoliopsida</taxon>
        <taxon>eudicotyledons</taxon>
        <taxon>Gunneridae</taxon>
        <taxon>Pentapetalae</taxon>
        <taxon>rosids</taxon>
        <taxon>fabids</taxon>
        <taxon>Malpighiales</taxon>
        <taxon>Euphorbiaceae</taxon>
        <taxon>Crotonoideae</taxon>
        <taxon>Micrandreae</taxon>
        <taxon>Hevea</taxon>
    </lineage>
</organism>
<dbReference type="Pfam" id="PF10950">
    <property type="entry name" value="Organ_specific"/>
    <property type="match status" value="1"/>
</dbReference>
<feature type="signal peptide" evidence="2">
    <location>
        <begin position="1"/>
        <end position="23"/>
    </location>
</feature>
<reference evidence="3 4" key="1">
    <citation type="journal article" date="2023" name="Plant Biotechnol. J.">
        <title>Chromosome-level wild Hevea brasiliensis genome provides new tools for genomic-assisted breeding and valuable loci to elevate rubber yield.</title>
        <authorList>
            <person name="Cheng H."/>
            <person name="Song X."/>
            <person name="Hu Y."/>
            <person name="Wu T."/>
            <person name="Yang Q."/>
            <person name="An Z."/>
            <person name="Feng S."/>
            <person name="Deng Z."/>
            <person name="Wu W."/>
            <person name="Zeng X."/>
            <person name="Tu M."/>
            <person name="Wang X."/>
            <person name="Huang H."/>
        </authorList>
    </citation>
    <scope>NUCLEOTIDE SEQUENCE [LARGE SCALE GENOMIC DNA]</scope>
    <source>
        <strain evidence="3">MT/VB/25A 57/8</strain>
    </source>
</reference>
<proteinExistence type="predicted"/>
<feature type="region of interest" description="Disordered" evidence="1">
    <location>
        <begin position="88"/>
        <end position="130"/>
    </location>
</feature>
<feature type="compositionally biased region" description="Basic and acidic residues" evidence="1">
    <location>
        <begin position="88"/>
        <end position="116"/>
    </location>
</feature>
<dbReference type="EMBL" id="JARPOI010000015">
    <property type="protein sequence ID" value="KAJ9152678.1"/>
    <property type="molecule type" value="Genomic_DNA"/>
</dbReference>
<dbReference type="Proteomes" id="UP001174677">
    <property type="component" value="Chromosome 15"/>
</dbReference>
<protein>
    <submittedName>
        <fullName evidence="3">Uncharacterized protein</fullName>
    </submittedName>
</protein>
<gene>
    <name evidence="3" type="ORF">P3X46_026220</name>
</gene>
<evidence type="ECO:0000256" key="2">
    <source>
        <dbReference type="SAM" id="SignalP"/>
    </source>
</evidence>
<keyword evidence="4" id="KW-1185">Reference proteome</keyword>
<sequence length="130" mass="14998">MKKLALAFFLLFPLLSFANLSYARKLPEDYWKSIMKDQKIPEAIRGLFVEDPAAASSLSGAKKKNHFVKDFDTRTIAVIYRSKGDNKKMNRIHGEDSRDDEIKGEKSFVDQHKNPEMEVPVQSRDHEEKV</sequence>
<dbReference type="PANTHER" id="PTHR33731">
    <property type="entry name" value="PROTEIN, PUTATIVE-RELATED"/>
    <property type="match status" value="1"/>
</dbReference>
<comment type="caution">
    <text evidence="3">The sequence shown here is derived from an EMBL/GenBank/DDBJ whole genome shotgun (WGS) entry which is preliminary data.</text>
</comment>
<name>A0ABQ9KVX4_HEVBR</name>
<feature type="chain" id="PRO_5047323781" evidence="2">
    <location>
        <begin position="24"/>
        <end position="130"/>
    </location>
</feature>